<keyword evidence="4" id="KW-1185">Reference proteome</keyword>
<protein>
    <submittedName>
        <fullName evidence="3">Uncharacterized protein</fullName>
    </submittedName>
</protein>
<proteinExistence type="predicted"/>
<dbReference type="GO" id="GO:0009630">
    <property type="term" value="P:gravitropism"/>
    <property type="evidence" value="ECO:0007669"/>
    <property type="project" value="TreeGrafter"/>
</dbReference>
<dbReference type="EMBL" id="LR746272">
    <property type="protein sequence ID" value="CAA7401334.1"/>
    <property type="molecule type" value="Genomic_DNA"/>
</dbReference>
<gene>
    <name evidence="3" type="ORF">SI8410_09012012</name>
</gene>
<feature type="compositionally biased region" description="Low complexity" evidence="2">
    <location>
        <begin position="41"/>
        <end position="55"/>
    </location>
</feature>
<dbReference type="Proteomes" id="UP000663760">
    <property type="component" value="Chromosome 9"/>
</dbReference>
<dbReference type="PANTHER" id="PTHR34946:SF11">
    <property type="entry name" value="PROTEIN INDETERMINATE-DOMAIN 16-LIKE"/>
    <property type="match status" value="1"/>
</dbReference>
<dbReference type="GO" id="GO:0005634">
    <property type="term" value="C:nucleus"/>
    <property type="evidence" value="ECO:0007669"/>
    <property type="project" value="TreeGrafter"/>
</dbReference>
<accession>A0A7I8KWJ3</accession>
<keyword evidence="1" id="KW-0175">Coiled coil</keyword>
<evidence type="ECO:0000256" key="2">
    <source>
        <dbReference type="SAM" id="MobiDB-lite"/>
    </source>
</evidence>
<reference evidence="3" key="1">
    <citation type="submission" date="2020-02" db="EMBL/GenBank/DDBJ databases">
        <authorList>
            <person name="Scholz U."/>
            <person name="Mascher M."/>
            <person name="Fiebig A."/>
        </authorList>
    </citation>
    <scope>NUCLEOTIDE SEQUENCE</scope>
</reference>
<name>A0A7I8KWJ3_SPIIN</name>
<dbReference type="PANTHER" id="PTHR34946">
    <property type="entry name" value="OS03G0310200 PROTEIN"/>
    <property type="match status" value="1"/>
</dbReference>
<evidence type="ECO:0000313" key="4">
    <source>
        <dbReference type="Proteomes" id="UP000663760"/>
    </source>
</evidence>
<evidence type="ECO:0000313" key="3">
    <source>
        <dbReference type="EMBL" id="CAA7401334.1"/>
    </source>
</evidence>
<dbReference type="OrthoDB" id="1900138at2759"/>
<dbReference type="AlphaFoldDB" id="A0A7I8KWJ3"/>
<evidence type="ECO:0000256" key="1">
    <source>
        <dbReference type="SAM" id="Coils"/>
    </source>
</evidence>
<feature type="coiled-coil region" evidence="1">
    <location>
        <begin position="114"/>
        <end position="148"/>
    </location>
</feature>
<sequence>MPLPATAIFLHQHDQNISPASDYQYQRRAHVPELQLLPSAPSNVLSSVSPSAPSPESDDTHDTQLQLSIGSSVGPIDEKAAIPPTGTTVDDPALAAGRLKEEVHDQLRIAMVERAMADEARQQAVRQIELAEQEFANAKRIRQQAQAELNKAHVLRDHAIKQINSTLLQITCQSCKQHFRAKAVVTPEEHSIAVSYMSSIMTEGEGENNNNRNHQGKISTNA</sequence>
<feature type="region of interest" description="Disordered" evidence="2">
    <location>
        <begin position="203"/>
        <end position="222"/>
    </location>
</feature>
<feature type="region of interest" description="Disordered" evidence="2">
    <location>
        <begin position="41"/>
        <end position="63"/>
    </location>
</feature>
<organism evidence="3 4">
    <name type="scientific">Spirodela intermedia</name>
    <name type="common">Intermediate duckweed</name>
    <dbReference type="NCBI Taxonomy" id="51605"/>
    <lineage>
        <taxon>Eukaryota</taxon>
        <taxon>Viridiplantae</taxon>
        <taxon>Streptophyta</taxon>
        <taxon>Embryophyta</taxon>
        <taxon>Tracheophyta</taxon>
        <taxon>Spermatophyta</taxon>
        <taxon>Magnoliopsida</taxon>
        <taxon>Liliopsida</taxon>
        <taxon>Araceae</taxon>
        <taxon>Lemnoideae</taxon>
        <taxon>Spirodela</taxon>
    </lineage>
</organism>